<accession>A0ACD3RN17</accession>
<evidence type="ECO:0000313" key="1">
    <source>
        <dbReference type="EMBL" id="TMS20820.1"/>
    </source>
</evidence>
<gene>
    <name evidence="1" type="ORF">E3U43_007313</name>
</gene>
<comment type="caution">
    <text evidence="1">The sequence shown here is derived from an EMBL/GenBank/DDBJ whole genome shotgun (WGS) entry which is preliminary data.</text>
</comment>
<organism evidence="1 2">
    <name type="scientific">Larimichthys crocea</name>
    <name type="common">Large yellow croaker</name>
    <name type="synonym">Pseudosciaena crocea</name>
    <dbReference type="NCBI Taxonomy" id="215358"/>
    <lineage>
        <taxon>Eukaryota</taxon>
        <taxon>Metazoa</taxon>
        <taxon>Chordata</taxon>
        <taxon>Craniata</taxon>
        <taxon>Vertebrata</taxon>
        <taxon>Euteleostomi</taxon>
        <taxon>Actinopterygii</taxon>
        <taxon>Neopterygii</taxon>
        <taxon>Teleostei</taxon>
        <taxon>Neoteleostei</taxon>
        <taxon>Acanthomorphata</taxon>
        <taxon>Eupercaria</taxon>
        <taxon>Sciaenidae</taxon>
        <taxon>Larimichthys</taxon>
    </lineage>
</organism>
<dbReference type="Proteomes" id="UP000793456">
    <property type="component" value="Chromosome IV"/>
</dbReference>
<proteinExistence type="predicted"/>
<keyword evidence="2" id="KW-1185">Reference proteome</keyword>
<reference evidence="1" key="1">
    <citation type="submission" date="2018-11" db="EMBL/GenBank/DDBJ databases">
        <title>The sequence and de novo assembly of Larimichthys crocea genome using PacBio and Hi-C technologies.</title>
        <authorList>
            <person name="Xu P."/>
            <person name="Chen B."/>
            <person name="Zhou Z."/>
            <person name="Ke Q."/>
            <person name="Wu Y."/>
            <person name="Bai H."/>
            <person name="Pu F."/>
        </authorList>
    </citation>
    <scope>NUCLEOTIDE SEQUENCE</scope>
    <source>
        <tissue evidence="1">Muscle</tissue>
    </source>
</reference>
<dbReference type="EMBL" id="CM011677">
    <property type="protein sequence ID" value="TMS20820.1"/>
    <property type="molecule type" value="Genomic_DNA"/>
</dbReference>
<protein>
    <submittedName>
        <fullName evidence="1">Uncharacterized protein</fullName>
    </submittedName>
</protein>
<evidence type="ECO:0000313" key="2">
    <source>
        <dbReference type="Proteomes" id="UP000793456"/>
    </source>
</evidence>
<name>A0ACD3RN17_LARCR</name>
<sequence length="773" mass="84760">MEALVWTTLGASPATAEQVSKGSACEAEVDECASQPCRNGAVCQDYVNSFVCECRAGFDGILCERNILECTESSCLNNGTCIDDINTFSCRCRPGFYGTFCEYEKNECDSQPCKNGGTCTDGLGTYRCTCPVGYNGQNCQNYVNLCSQVRCHNSGVCSQTAATSWTCHCSVGWTGLYCDVPNMSCQDFAARNGMEVESVCKNAGRCKNVGNSHKCECQPGYTGSYCEDMVDECKSNPCRNGATCKDYQGTYECICKPGYQGVNCEYDVDECHSKPCMHGGTCINLINRFNCVCPPGTYGLQCEGNVDDCAPKQGSWEPRCLNGGQCVDGVGRYTCSCPPGFVGEHCEGDLNECLSGPCHSPGSLDCVQLVNDYQCRCRLGYTGRHCESMVNLCLSEPCHNSGVCSMNMSSVHGYICSCLPGFTGFNCGEIEGYSCAKLRCQNNGRCVESQAGRLYCQCQPGFSGPHCENDQRCPFTCQNGGTCIKDPSRPNQHSCRCPMHFTGQYCQIEQRTSPKTPTCPYLQCERHSGDRVCDDQCNNHEFAYTVFCFQTKSPNSLLLVLCIFSYDRYCADHYANGNCDPSCNKEACGWDGLDCSAETPQVVDGTLILVVRLQPKELLGDMRGFLRALGALLRTNLRVKLDKNNEPMIFPWVEEEHGRQRTRSKRELEREVIGSVVHLEIDNRKCSENSDDCFSNTNEAASFLAAAHIKAELPYPLVDVKSDPTVSPGPSVPMILVGVAVVIILLILVLGMLAAKRKHKHGFLWLPDGFLGQ</sequence>